<feature type="transmembrane region" description="Helical" evidence="1">
    <location>
        <begin position="37"/>
        <end position="61"/>
    </location>
</feature>
<feature type="transmembrane region" description="Helical" evidence="1">
    <location>
        <begin position="12"/>
        <end position="31"/>
    </location>
</feature>
<sequence length="86" mass="10015">MGISPKKYYMRLMGFIGVGFISLISAITLFVNKYSDLINWSLIGGLFVMTLITFTITISLFSNYRKMRHYPDNQIIKNSDERIMHK</sequence>
<gene>
    <name evidence="2" type="ORF">LCGC14_1032660</name>
</gene>
<dbReference type="AlphaFoldDB" id="A0A0F9NFW9"/>
<name>A0A0F9NFW9_9ZZZZ</name>
<protein>
    <submittedName>
        <fullName evidence="2">Uncharacterized protein</fullName>
    </submittedName>
</protein>
<comment type="caution">
    <text evidence="2">The sequence shown here is derived from an EMBL/GenBank/DDBJ whole genome shotgun (WGS) entry which is preliminary data.</text>
</comment>
<keyword evidence="1" id="KW-1133">Transmembrane helix</keyword>
<organism evidence="2">
    <name type="scientific">marine sediment metagenome</name>
    <dbReference type="NCBI Taxonomy" id="412755"/>
    <lineage>
        <taxon>unclassified sequences</taxon>
        <taxon>metagenomes</taxon>
        <taxon>ecological metagenomes</taxon>
    </lineage>
</organism>
<keyword evidence="1" id="KW-0812">Transmembrane</keyword>
<accession>A0A0F9NFW9</accession>
<evidence type="ECO:0000313" key="2">
    <source>
        <dbReference type="EMBL" id="KKN10837.1"/>
    </source>
</evidence>
<keyword evidence="1" id="KW-0472">Membrane</keyword>
<proteinExistence type="predicted"/>
<dbReference type="EMBL" id="LAZR01004199">
    <property type="protein sequence ID" value="KKN10837.1"/>
    <property type="molecule type" value="Genomic_DNA"/>
</dbReference>
<reference evidence="2" key="1">
    <citation type="journal article" date="2015" name="Nature">
        <title>Complex archaea that bridge the gap between prokaryotes and eukaryotes.</title>
        <authorList>
            <person name="Spang A."/>
            <person name="Saw J.H."/>
            <person name="Jorgensen S.L."/>
            <person name="Zaremba-Niedzwiedzka K."/>
            <person name="Martijn J."/>
            <person name="Lind A.E."/>
            <person name="van Eijk R."/>
            <person name="Schleper C."/>
            <person name="Guy L."/>
            <person name="Ettema T.J."/>
        </authorList>
    </citation>
    <scope>NUCLEOTIDE SEQUENCE</scope>
</reference>
<evidence type="ECO:0000256" key="1">
    <source>
        <dbReference type="SAM" id="Phobius"/>
    </source>
</evidence>